<comment type="caution">
    <text evidence="3">The sequence shown here is derived from an EMBL/GenBank/DDBJ whole genome shotgun (WGS) entry which is preliminary data.</text>
</comment>
<dbReference type="EMBL" id="RQSP01000011">
    <property type="protein sequence ID" value="KAB5607466.1"/>
    <property type="molecule type" value="Genomic_DNA"/>
</dbReference>
<evidence type="ECO:0000313" key="3">
    <source>
        <dbReference type="EMBL" id="KAB5607466.1"/>
    </source>
</evidence>
<dbReference type="RefSeq" id="WP_151916626.1">
    <property type="nucleotide sequence ID" value="NZ_RQSP01000011.1"/>
</dbReference>
<evidence type="ECO:0000313" key="4">
    <source>
        <dbReference type="Proteomes" id="UP000326336"/>
    </source>
</evidence>
<feature type="transmembrane region" description="Helical" evidence="2">
    <location>
        <begin position="6"/>
        <end position="25"/>
    </location>
</feature>
<evidence type="ECO:0000256" key="1">
    <source>
        <dbReference type="SAM" id="MobiDB-lite"/>
    </source>
</evidence>
<keyword evidence="4" id="KW-1185">Reference proteome</keyword>
<keyword evidence="2" id="KW-1133">Transmembrane helix</keyword>
<dbReference type="Proteomes" id="UP000326336">
    <property type="component" value="Unassembled WGS sequence"/>
</dbReference>
<feature type="transmembrane region" description="Helical" evidence="2">
    <location>
        <begin position="46"/>
        <end position="66"/>
    </location>
</feature>
<dbReference type="AlphaFoldDB" id="A0A5N5RJG7"/>
<sequence>MTISEIIITIVLAVYGLGTGFFYGLMPLRLDLANERQNRLQQRVGLVAALVLLVVVIAKMLVAAWVTPLAMVVGFGIARIPAIHAAMLNRFALFRVDLRNGHKRRSERRGGKGGKGNGTAKGGSANAHHHR</sequence>
<accession>A0A5N5RJG7</accession>
<dbReference type="OrthoDB" id="3233512at2"/>
<reference evidence="3 4" key="1">
    <citation type="journal article" date="2019" name="Int. J. Syst. Evol. Microbiol.">
        <title>Bifidobacterium jacchi sp. nov., isolated from the faeces of a baby common marmoset (Callithrix jacchus).</title>
        <authorList>
            <person name="Modesto M."/>
            <person name="Watanabe K."/>
            <person name="Arita M."/>
            <person name="Satti M."/>
            <person name="Oki K."/>
            <person name="Sciavilla P."/>
            <person name="Patavino C."/>
            <person name="Camma C."/>
            <person name="Michelini S."/>
            <person name="Sgorbati B."/>
            <person name="Mattarelli P."/>
        </authorList>
    </citation>
    <scope>NUCLEOTIDE SEQUENCE [LARGE SCALE GENOMIC DNA]</scope>
    <source>
        <strain evidence="3 4">MRM 9.3</strain>
    </source>
</reference>
<feature type="region of interest" description="Disordered" evidence="1">
    <location>
        <begin position="103"/>
        <end position="131"/>
    </location>
</feature>
<evidence type="ECO:0000256" key="2">
    <source>
        <dbReference type="SAM" id="Phobius"/>
    </source>
</evidence>
<name>A0A5N5RJG7_9BIFI</name>
<keyword evidence="2" id="KW-0812">Transmembrane</keyword>
<keyword evidence="2" id="KW-0472">Membrane</keyword>
<protein>
    <submittedName>
        <fullName evidence="3">Uncharacterized protein</fullName>
    </submittedName>
</protein>
<proteinExistence type="predicted"/>
<organism evidence="3 4">
    <name type="scientific">Bifidobacterium jacchi</name>
    <dbReference type="NCBI Taxonomy" id="2490545"/>
    <lineage>
        <taxon>Bacteria</taxon>
        <taxon>Bacillati</taxon>
        <taxon>Actinomycetota</taxon>
        <taxon>Actinomycetes</taxon>
        <taxon>Bifidobacteriales</taxon>
        <taxon>Bifidobacteriaceae</taxon>
        <taxon>Bifidobacterium</taxon>
    </lineage>
</organism>
<feature type="transmembrane region" description="Helical" evidence="2">
    <location>
        <begin position="72"/>
        <end position="94"/>
    </location>
</feature>
<gene>
    <name evidence="3" type="ORF">EHS19_04690</name>
</gene>